<name>A0A1D8N4X6_YARLL</name>
<dbReference type="RefSeq" id="XP_500094.1">
    <property type="nucleotide sequence ID" value="XM_500094.1"/>
</dbReference>
<evidence type="ECO:0000313" key="5">
    <source>
        <dbReference type="Proteomes" id="UP000182444"/>
    </source>
</evidence>
<sequence length="225" mass="25120">MSAFPEPSSFEIEFAKQMNRPRTVQFKQLVAVLYIFGGTSALIYIISKTILNPLFEELTFARSEYAIHARRLMEQLNAKLSSMASYIPPVRALQGQRFVDAQTQTEDEEGEDIPNPSLGKSSHVSFGESPMQLKLAEKEKQQKLIDDSVDNLERLADSLKHAGEVSDLSALSGFKYQVEELTNYSDQLAMSGYSMMKSGLPGHETAMSETKKEIRSLKGSVLSVR</sequence>
<keyword evidence="2" id="KW-0472">Membrane</keyword>
<accession>A0A1D8N4X6</accession>
<evidence type="ECO:0000313" key="6">
    <source>
        <dbReference type="Proteomes" id="UP000256601"/>
    </source>
</evidence>
<dbReference type="KEGG" id="yli:2906008"/>
<evidence type="ECO:0000313" key="4">
    <source>
        <dbReference type="EMBL" id="RDW23093.1"/>
    </source>
</evidence>
<gene>
    <name evidence="4" type="ORF">B0I71DRAFT_136524</name>
    <name evidence="3" type="ORF">YALI1_A15497g</name>
</gene>
<reference evidence="3 5" key="1">
    <citation type="journal article" date="2016" name="PLoS ONE">
        <title>Sequence Assembly of Yarrowia lipolytica Strain W29/CLIB89 Shows Transposable Element Diversity.</title>
        <authorList>
            <person name="Magnan C."/>
            <person name="Yu J."/>
            <person name="Chang I."/>
            <person name="Jahn E."/>
            <person name="Kanomata Y."/>
            <person name="Wu J."/>
            <person name="Zeller M."/>
            <person name="Oakes M."/>
            <person name="Baldi P."/>
            <person name="Sandmeyer S."/>
        </authorList>
    </citation>
    <scope>NUCLEOTIDE SEQUENCE [LARGE SCALE GENOMIC DNA]</scope>
    <source>
        <strain evidence="3">CLIB89</strain>
        <strain evidence="5">CLIB89(W29)</strain>
    </source>
</reference>
<dbReference type="EMBL" id="CP017553">
    <property type="protein sequence ID" value="AOW00686.1"/>
    <property type="molecule type" value="Genomic_DNA"/>
</dbReference>
<evidence type="ECO:0000256" key="1">
    <source>
        <dbReference type="SAM" id="MobiDB-lite"/>
    </source>
</evidence>
<dbReference type="OrthoDB" id="4085183at2759"/>
<dbReference type="AlphaFoldDB" id="A0A1D8N4X6"/>
<evidence type="ECO:0008006" key="7">
    <source>
        <dbReference type="Google" id="ProtNLM"/>
    </source>
</evidence>
<keyword evidence="2" id="KW-1133">Transmembrane helix</keyword>
<dbReference type="VEuPathDB" id="FungiDB:YALI1_A15497g"/>
<dbReference type="VEuPathDB" id="FungiDB:YALI0_A15422g"/>
<keyword evidence="2" id="KW-0812">Transmembrane</keyword>
<evidence type="ECO:0000256" key="2">
    <source>
        <dbReference type="SAM" id="Phobius"/>
    </source>
</evidence>
<protein>
    <recommendedName>
        <fullName evidence="7">Peroxin-14</fullName>
    </recommendedName>
</protein>
<dbReference type="EMBL" id="KZ859114">
    <property type="protein sequence ID" value="RDW23093.1"/>
    <property type="molecule type" value="Genomic_DNA"/>
</dbReference>
<organism evidence="3 5">
    <name type="scientific">Yarrowia lipolytica</name>
    <name type="common">Candida lipolytica</name>
    <dbReference type="NCBI Taxonomy" id="4952"/>
    <lineage>
        <taxon>Eukaryota</taxon>
        <taxon>Fungi</taxon>
        <taxon>Dikarya</taxon>
        <taxon>Ascomycota</taxon>
        <taxon>Saccharomycotina</taxon>
        <taxon>Dipodascomycetes</taxon>
        <taxon>Dipodascales</taxon>
        <taxon>Dipodascales incertae sedis</taxon>
        <taxon>Yarrowia</taxon>
    </lineage>
</organism>
<dbReference type="Proteomes" id="UP000256601">
    <property type="component" value="Unassembled WGS sequence"/>
</dbReference>
<proteinExistence type="predicted"/>
<evidence type="ECO:0000313" key="3">
    <source>
        <dbReference type="EMBL" id="AOW00686.1"/>
    </source>
</evidence>
<feature type="transmembrane region" description="Helical" evidence="2">
    <location>
        <begin position="26"/>
        <end position="46"/>
    </location>
</feature>
<dbReference type="GeneID" id="2906008"/>
<reference evidence="4 6" key="2">
    <citation type="submission" date="2018-07" db="EMBL/GenBank/DDBJ databases">
        <title>Draft Genome Assemblies for Five Robust Yarrowia lipolytica Strains Exhibiting High Lipid Production and Pentose Sugar Utilization and Sugar Alcohol Secretion from Undetoxified Lignocellulosic Biomass Hydrolysates.</title>
        <authorList>
            <consortium name="DOE Joint Genome Institute"/>
            <person name="Walker C."/>
            <person name="Ryu S."/>
            <person name="Na H."/>
            <person name="Zane M."/>
            <person name="LaButti K."/>
            <person name="Lipzen A."/>
            <person name="Haridas S."/>
            <person name="Barry K."/>
            <person name="Grigoriev I.V."/>
            <person name="Quarterman J."/>
            <person name="Slininger P."/>
            <person name="Dien B."/>
            <person name="Trinh C.T."/>
        </authorList>
    </citation>
    <scope>NUCLEOTIDE SEQUENCE [LARGE SCALE GENOMIC DNA]</scope>
    <source>
        <strain evidence="4 6">YB392</strain>
    </source>
</reference>
<feature type="region of interest" description="Disordered" evidence="1">
    <location>
        <begin position="102"/>
        <end position="125"/>
    </location>
</feature>
<dbReference type="Proteomes" id="UP000182444">
    <property type="component" value="Chromosome 1A"/>
</dbReference>